<keyword evidence="8" id="KW-1185">Reference proteome</keyword>
<protein>
    <recommendedName>
        <fullName evidence="6">C3H1-type domain-containing protein</fullName>
    </recommendedName>
</protein>
<evidence type="ECO:0000256" key="1">
    <source>
        <dbReference type="ARBA" id="ARBA00022723"/>
    </source>
</evidence>
<evidence type="ECO:0000259" key="6">
    <source>
        <dbReference type="PROSITE" id="PS50103"/>
    </source>
</evidence>
<evidence type="ECO:0000256" key="2">
    <source>
        <dbReference type="ARBA" id="ARBA00022771"/>
    </source>
</evidence>
<evidence type="ECO:0000256" key="3">
    <source>
        <dbReference type="ARBA" id="ARBA00022833"/>
    </source>
</evidence>
<dbReference type="InterPro" id="IPR000571">
    <property type="entry name" value="Znf_CCCH"/>
</dbReference>
<dbReference type="InterPro" id="IPR036855">
    <property type="entry name" value="Znf_CCCH_sf"/>
</dbReference>
<dbReference type="PROSITE" id="PS50103">
    <property type="entry name" value="ZF_C3H1"/>
    <property type="match status" value="1"/>
</dbReference>
<feature type="domain" description="C3H1-type" evidence="6">
    <location>
        <begin position="176"/>
        <end position="204"/>
    </location>
</feature>
<evidence type="ECO:0000256" key="4">
    <source>
        <dbReference type="PROSITE-ProRule" id="PRU00723"/>
    </source>
</evidence>
<dbReference type="AlphaFoldDB" id="A0A8H4XPR9"/>
<gene>
    <name evidence="7" type="ORF">FZEAL_1109</name>
</gene>
<organism evidence="7 8">
    <name type="scientific">Fusarium zealandicum</name>
    <dbReference type="NCBI Taxonomy" id="1053134"/>
    <lineage>
        <taxon>Eukaryota</taxon>
        <taxon>Fungi</taxon>
        <taxon>Dikarya</taxon>
        <taxon>Ascomycota</taxon>
        <taxon>Pezizomycotina</taxon>
        <taxon>Sordariomycetes</taxon>
        <taxon>Hypocreomycetidae</taxon>
        <taxon>Hypocreales</taxon>
        <taxon>Nectriaceae</taxon>
        <taxon>Fusarium</taxon>
        <taxon>Fusarium staphyleae species complex</taxon>
    </lineage>
</organism>
<sequence length="313" mass="34548">MAPWPQFFVVRPGLEQITCAGQILAQPSSAVPLIPADMLPEWLEVVGVPRHLSPEETDGMMNLGAFHAETETYQLRFASMSEESRDDSNNNQPRQEDEPAISSSKLPSSSTLQQVSGSQADASESRPDSSALKSTPNPKPARGLSSSRHNPLNRRPTPPTSPPSPSIREALTRGKPTATPPCRHWCHFGACKWGIACRFSHTMPQTAVGLAQVNLADFPDWWLQATGVMPMPPEAIRAAESRRQTVTTARRSKKSSQQQSRIMFRRQAAGVAARSTAEIRPQRRLDEAVVMQEPGSEPERKETELEEEQLIDL</sequence>
<proteinExistence type="predicted"/>
<reference evidence="7" key="1">
    <citation type="journal article" date="2020" name="BMC Genomics">
        <title>Correction to: Identification and distribution of gene clusters required for synthesis of sphingolipid metabolism inhibitors in diverse species of the filamentous fungus Fusarium.</title>
        <authorList>
            <person name="Kim H.S."/>
            <person name="Lohmar J.M."/>
            <person name="Busman M."/>
            <person name="Brown D.W."/>
            <person name="Naumann T.A."/>
            <person name="Divon H.H."/>
            <person name="Lysoe E."/>
            <person name="Uhlig S."/>
            <person name="Proctor R.H."/>
        </authorList>
    </citation>
    <scope>NUCLEOTIDE SEQUENCE</scope>
    <source>
        <strain evidence="7">NRRL 22465</strain>
    </source>
</reference>
<dbReference type="OrthoDB" id="411372at2759"/>
<evidence type="ECO:0000313" key="8">
    <source>
        <dbReference type="Proteomes" id="UP000635477"/>
    </source>
</evidence>
<dbReference type="GO" id="GO:0008270">
    <property type="term" value="F:zinc ion binding"/>
    <property type="evidence" value="ECO:0007669"/>
    <property type="project" value="UniProtKB-KW"/>
</dbReference>
<feature type="compositionally biased region" description="Polar residues" evidence="5">
    <location>
        <begin position="111"/>
        <end position="122"/>
    </location>
</feature>
<feature type="region of interest" description="Disordered" evidence="5">
    <location>
        <begin position="80"/>
        <end position="177"/>
    </location>
</feature>
<dbReference type="EMBL" id="JABEYC010000064">
    <property type="protein sequence ID" value="KAF4983486.1"/>
    <property type="molecule type" value="Genomic_DNA"/>
</dbReference>
<feature type="zinc finger region" description="C3H1-type" evidence="4">
    <location>
        <begin position="176"/>
        <end position="204"/>
    </location>
</feature>
<evidence type="ECO:0000313" key="7">
    <source>
        <dbReference type="EMBL" id="KAF4983486.1"/>
    </source>
</evidence>
<dbReference type="Proteomes" id="UP000635477">
    <property type="component" value="Unassembled WGS sequence"/>
</dbReference>
<keyword evidence="1 4" id="KW-0479">Metal-binding</keyword>
<name>A0A8H4XPR9_9HYPO</name>
<keyword evidence="2 4" id="KW-0863">Zinc-finger</keyword>
<comment type="caution">
    <text evidence="7">The sequence shown here is derived from an EMBL/GenBank/DDBJ whole genome shotgun (WGS) entry which is preliminary data.</text>
</comment>
<feature type="compositionally biased region" description="Pro residues" evidence="5">
    <location>
        <begin position="156"/>
        <end position="165"/>
    </location>
</feature>
<keyword evidence="3 4" id="KW-0862">Zinc</keyword>
<accession>A0A8H4XPR9</accession>
<reference evidence="7" key="2">
    <citation type="submission" date="2020-05" db="EMBL/GenBank/DDBJ databases">
        <authorList>
            <person name="Kim H.-S."/>
            <person name="Proctor R.H."/>
            <person name="Brown D.W."/>
        </authorList>
    </citation>
    <scope>NUCLEOTIDE SEQUENCE</scope>
    <source>
        <strain evidence="7">NRRL 22465</strain>
    </source>
</reference>
<dbReference type="SUPFAM" id="SSF90229">
    <property type="entry name" value="CCCH zinc finger"/>
    <property type="match status" value="1"/>
</dbReference>
<evidence type="ECO:0000256" key="5">
    <source>
        <dbReference type="SAM" id="MobiDB-lite"/>
    </source>
</evidence>
<feature type="compositionally biased region" description="Acidic residues" evidence="5">
    <location>
        <begin position="304"/>
        <end position="313"/>
    </location>
</feature>
<dbReference type="Gene3D" id="4.10.1000.10">
    <property type="entry name" value="Zinc finger, CCCH-type"/>
    <property type="match status" value="1"/>
</dbReference>
<feature type="region of interest" description="Disordered" evidence="5">
    <location>
        <begin position="245"/>
        <end position="313"/>
    </location>
</feature>